<organism evidence="1 2">
    <name type="scientific">Breznakibacter xylanolyticus</name>
    <dbReference type="NCBI Taxonomy" id="990"/>
    <lineage>
        <taxon>Bacteria</taxon>
        <taxon>Pseudomonadati</taxon>
        <taxon>Bacteroidota</taxon>
        <taxon>Bacteroidia</taxon>
        <taxon>Marinilabiliales</taxon>
        <taxon>Marinilabiliaceae</taxon>
        <taxon>Breznakibacter</taxon>
    </lineage>
</organism>
<evidence type="ECO:0000313" key="1">
    <source>
        <dbReference type="EMBL" id="PZX19997.1"/>
    </source>
</evidence>
<reference evidence="1 2" key="1">
    <citation type="submission" date="2018-06" db="EMBL/GenBank/DDBJ databases">
        <title>Genomic Encyclopedia of Archaeal and Bacterial Type Strains, Phase II (KMG-II): from individual species to whole genera.</title>
        <authorList>
            <person name="Goeker M."/>
        </authorList>
    </citation>
    <scope>NUCLEOTIDE SEQUENCE [LARGE SCALE GENOMIC DNA]</scope>
    <source>
        <strain evidence="1 2">DSM 6779</strain>
    </source>
</reference>
<dbReference type="EMBL" id="QKZK01000003">
    <property type="protein sequence ID" value="PZX19997.1"/>
    <property type="molecule type" value="Genomic_DNA"/>
</dbReference>
<sequence length="94" mass="10633">MAKKNFKTGIDMLIQTSKTNIETEKKADKEKSKPEFQKATYYFNSETLSTIKSIAWYNRQPIGEVINEALKAYITTSPIAKVATESHVSKGFKP</sequence>
<gene>
    <name evidence="1" type="ORF">LX69_00447</name>
</gene>
<dbReference type="RefSeq" id="WP_185741694.1">
    <property type="nucleotide sequence ID" value="NZ_QKZK01000003.1"/>
</dbReference>
<name>A0A2W7NPC4_9BACT</name>
<dbReference type="AlphaFoldDB" id="A0A2W7NPC4"/>
<keyword evidence="2" id="KW-1185">Reference proteome</keyword>
<accession>A0A2W7NPC4</accession>
<comment type="caution">
    <text evidence="1">The sequence shown here is derived from an EMBL/GenBank/DDBJ whole genome shotgun (WGS) entry which is preliminary data.</text>
</comment>
<evidence type="ECO:0000313" key="2">
    <source>
        <dbReference type="Proteomes" id="UP000249239"/>
    </source>
</evidence>
<protein>
    <submittedName>
        <fullName evidence="1">Uncharacterized protein</fullName>
    </submittedName>
</protein>
<proteinExistence type="predicted"/>
<dbReference type="Proteomes" id="UP000249239">
    <property type="component" value="Unassembled WGS sequence"/>
</dbReference>